<dbReference type="EMBL" id="CAMPGE010012775">
    <property type="protein sequence ID" value="CAI2371534.1"/>
    <property type="molecule type" value="Genomic_DNA"/>
</dbReference>
<organism evidence="2 3">
    <name type="scientific">Euplotes crassus</name>
    <dbReference type="NCBI Taxonomy" id="5936"/>
    <lineage>
        <taxon>Eukaryota</taxon>
        <taxon>Sar</taxon>
        <taxon>Alveolata</taxon>
        <taxon>Ciliophora</taxon>
        <taxon>Intramacronucleata</taxon>
        <taxon>Spirotrichea</taxon>
        <taxon>Hypotrichia</taxon>
        <taxon>Euplotida</taxon>
        <taxon>Euplotidae</taxon>
        <taxon>Moneuplotes</taxon>
    </lineage>
</organism>
<protein>
    <submittedName>
        <fullName evidence="2">Uncharacterized protein</fullName>
    </submittedName>
</protein>
<dbReference type="Proteomes" id="UP001295684">
    <property type="component" value="Unassembled WGS sequence"/>
</dbReference>
<evidence type="ECO:0000313" key="3">
    <source>
        <dbReference type="Proteomes" id="UP001295684"/>
    </source>
</evidence>
<evidence type="ECO:0000256" key="1">
    <source>
        <dbReference type="SAM" id="MobiDB-lite"/>
    </source>
</evidence>
<reference evidence="2" key="1">
    <citation type="submission" date="2023-07" db="EMBL/GenBank/DDBJ databases">
        <authorList>
            <consortium name="AG Swart"/>
            <person name="Singh M."/>
            <person name="Singh A."/>
            <person name="Seah K."/>
            <person name="Emmerich C."/>
        </authorList>
    </citation>
    <scope>NUCLEOTIDE SEQUENCE</scope>
    <source>
        <strain evidence="2">DP1</strain>
    </source>
</reference>
<gene>
    <name evidence="2" type="ORF">ECRASSUSDP1_LOCUS12858</name>
</gene>
<accession>A0AAD1UMI5</accession>
<sequence>MEGKSRPSTALPARPNGNHEFEMLLRQILEPAYLSSGISWLKFTTDKDKQGLKVIRAVMKHRGKKFRTKPKEAMAEEIKKTLATKSLLRLDSHNLERFRKEYRQSMYKSAYGVAFGRKETDLADTGILSFKKFSELQACKILNKTAKAHLDLWVQAGEDKKYISLAIIVVKGIFTHWKQSLPAETMSHIKHAWYDPHDVVQNQTIQKANKSTLVNRIAKATSNQRPQTTSNLLKRRMKNNLIPTKLEKKDQGMDGAIRERKKFLLRGNGNITGFYNDPSGMVSSYQNNFKSIRNTTVVQRTAGNMYTSSIMVVTPDPGQFAKAGKKQEKFKKDLCSTTKKLKRTESALQKAMGRAMGYNGHPHLQPMRSNLALRIDGETFMTPTKGFPSKTPGTMNPYRHLQTSG</sequence>
<dbReference type="AlphaFoldDB" id="A0AAD1UMI5"/>
<evidence type="ECO:0000313" key="2">
    <source>
        <dbReference type="EMBL" id="CAI2371534.1"/>
    </source>
</evidence>
<keyword evidence="3" id="KW-1185">Reference proteome</keyword>
<feature type="region of interest" description="Disordered" evidence="1">
    <location>
        <begin position="382"/>
        <end position="405"/>
    </location>
</feature>
<comment type="caution">
    <text evidence="2">The sequence shown here is derived from an EMBL/GenBank/DDBJ whole genome shotgun (WGS) entry which is preliminary data.</text>
</comment>
<proteinExistence type="predicted"/>
<name>A0AAD1UMI5_EUPCR</name>